<comment type="caution">
    <text evidence="2">The sequence shown here is derived from an EMBL/GenBank/DDBJ whole genome shotgun (WGS) entry which is preliminary data.</text>
</comment>
<accession>A0AAE1D6B8</accession>
<sequence>MEEGPTNGRSSGRAWWITDGTSHSEKRRETSQFPAWTLFTHFFFYTFQDGKQSAWGRQFVEDANILQGILGGHINIGQIKKMEEKVGRADRYSLQRGSVYSPQLLVGSRAMHPSRLLVILIIERIQVGHTAPTAWVYRRLGLGEVGGGGEGRGEGSDLKPAEGMDNGAQGNSVAQEYDLYHFCG</sequence>
<feature type="compositionally biased region" description="Basic and acidic residues" evidence="1">
    <location>
        <begin position="151"/>
        <end position="162"/>
    </location>
</feature>
<feature type="region of interest" description="Disordered" evidence="1">
    <location>
        <begin position="148"/>
        <end position="167"/>
    </location>
</feature>
<evidence type="ECO:0000313" key="3">
    <source>
        <dbReference type="Proteomes" id="UP001283361"/>
    </source>
</evidence>
<proteinExistence type="predicted"/>
<dbReference type="AlphaFoldDB" id="A0AAE1D6B8"/>
<evidence type="ECO:0000313" key="2">
    <source>
        <dbReference type="EMBL" id="KAK3759029.1"/>
    </source>
</evidence>
<gene>
    <name evidence="2" type="ORF">RRG08_022018</name>
</gene>
<evidence type="ECO:0000256" key="1">
    <source>
        <dbReference type="SAM" id="MobiDB-lite"/>
    </source>
</evidence>
<dbReference type="EMBL" id="JAWDGP010005174">
    <property type="protein sequence ID" value="KAK3759029.1"/>
    <property type="molecule type" value="Genomic_DNA"/>
</dbReference>
<name>A0AAE1D6B8_9GAST</name>
<protein>
    <submittedName>
        <fullName evidence="2">Uncharacterized protein</fullName>
    </submittedName>
</protein>
<dbReference type="Proteomes" id="UP001283361">
    <property type="component" value="Unassembled WGS sequence"/>
</dbReference>
<keyword evidence="3" id="KW-1185">Reference proteome</keyword>
<organism evidence="2 3">
    <name type="scientific">Elysia crispata</name>
    <name type="common">lettuce slug</name>
    <dbReference type="NCBI Taxonomy" id="231223"/>
    <lineage>
        <taxon>Eukaryota</taxon>
        <taxon>Metazoa</taxon>
        <taxon>Spiralia</taxon>
        <taxon>Lophotrochozoa</taxon>
        <taxon>Mollusca</taxon>
        <taxon>Gastropoda</taxon>
        <taxon>Heterobranchia</taxon>
        <taxon>Euthyneura</taxon>
        <taxon>Panpulmonata</taxon>
        <taxon>Sacoglossa</taxon>
        <taxon>Placobranchoidea</taxon>
        <taxon>Plakobranchidae</taxon>
        <taxon>Elysia</taxon>
    </lineage>
</organism>
<reference evidence="2" key="1">
    <citation type="journal article" date="2023" name="G3 (Bethesda)">
        <title>A reference genome for the long-term kleptoplast-retaining sea slug Elysia crispata morphotype clarki.</title>
        <authorList>
            <person name="Eastman K.E."/>
            <person name="Pendleton A.L."/>
            <person name="Shaikh M.A."/>
            <person name="Suttiyut T."/>
            <person name="Ogas R."/>
            <person name="Tomko P."/>
            <person name="Gavelis G."/>
            <person name="Widhalm J.R."/>
            <person name="Wisecaver J.H."/>
        </authorList>
    </citation>
    <scope>NUCLEOTIDE SEQUENCE</scope>
    <source>
        <strain evidence="2">ECLA1</strain>
    </source>
</reference>